<accession>A0A094SRF0</accession>
<evidence type="ECO:0000313" key="3">
    <source>
        <dbReference type="EMBL" id="KGA21323.1"/>
    </source>
</evidence>
<feature type="domain" description="EamA" evidence="2">
    <location>
        <begin position="22"/>
        <end position="143"/>
    </location>
</feature>
<dbReference type="PANTHER" id="PTHR22911:SF76">
    <property type="entry name" value="EAMA DOMAIN-CONTAINING PROTEIN"/>
    <property type="match status" value="1"/>
</dbReference>
<gene>
    <name evidence="3" type="ORF">GM51_2850</name>
</gene>
<reference evidence="3" key="1">
    <citation type="submission" date="2014-06" db="EMBL/GenBank/DDBJ databases">
        <title>Key roles for freshwater Actinobacteria revealed by deep metagenomic sequencing.</title>
        <authorList>
            <person name="Ghai R."/>
            <person name="Mizuno C.M."/>
            <person name="Picazo A."/>
            <person name="Camacho A."/>
            <person name="Rodriguez-Valera F."/>
        </authorList>
    </citation>
    <scope>NUCLEOTIDE SEQUENCE</scope>
</reference>
<protein>
    <recommendedName>
        <fullName evidence="2">EamA domain-containing protein</fullName>
    </recommendedName>
</protein>
<dbReference type="Pfam" id="PF00892">
    <property type="entry name" value="EamA"/>
    <property type="match status" value="2"/>
</dbReference>
<feature type="transmembrane region" description="Helical" evidence="1">
    <location>
        <begin position="242"/>
        <end position="265"/>
    </location>
</feature>
<organism evidence="3">
    <name type="scientific">freshwater metagenome</name>
    <dbReference type="NCBI Taxonomy" id="449393"/>
    <lineage>
        <taxon>unclassified sequences</taxon>
        <taxon>metagenomes</taxon>
        <taxon>ecological metagenomes</taxon>
    </lineage>
</organism>
<feature type="transmembrane region" description="Helical" evidence="1">
    <location>
        <begin position="217"/>
        <end position="235"/>
    </location>
</feature>
<dbReference type="EMBL" id="JNSL01000009">
    <property type="protein sequence ID" value="KGA21323.1"/>
    <property type="molecule type" value="Genomic_DNA"/>
</dbReference>
<evidence type="ECO:0000256" key="1">
    <source>
        <dbReference type="SAM" id="Phobius"/>
    </source>
</evidence>
<dbReference type="InterPro" id="IPR000620">
    <property type="entry name" value="EamA_dom"/>
</dbReference>
<feature type="transmembrane region" description="Helical" evidence="1">
    <location>
        <begin position="72"/>
        <end position="93"/>
    </location>
</feature>
<proteinExistence type="predicted"/>
<dbReference type="SUPFAM" id="SSF103481">
    <property type="entry name" value="Multidrug resistance efflux transporter EmrE"/>
    <property type="match status" value="2"/>
</dbReference>
<feature type="transmembrane region" description="Helical" evidence="1">
    <location>
        <begin position="129"/>
        <end position="149"/>
    </location>
</feature>
<feature type="transmembrane region" description="Helical" evidence="1">
    <location>
        <begin position="15"/>
        <end position="37"/>
    </location>
</feature>
<keyword evidence="1" id="KW-0472">Membrane</keyword>
<name>A0A094SRF0_9ZZZZ</name>
<feature type="transmembrane region" description="Helical" evidence="1">
    <location>
        <begin position="155"/>
        <end position="173"/>
    </location>
</feature>
<keyword evidence="1" id="KW-0812">Transmembrane</keyword>
<dbReference type="PANTHER" id="PTHR22911">
    <property type="entry name" value="ACYL-MALONYL CONDENSING ENZYME-RELATED"/>
    <property type="match status" value="1"/>
</dbReference>
<sequence length="299" mass="32011">MSKHDHTAIPGAKDLGLLSIGVVGIGTSGPVIAASIMPVPSLIFWRNLGGALMMLPFALKRAEWRTKDQQRAIAWSALAGFFLAMHFICFFLAMRYTSVATGTALTALQPIFAAIFFKVRGGVIPSRAWSGMLIAFFSVALITGIDLQISLRNFVGDLLAILGAALSAGYVLIGSKAQQKLTTSTYTTVCYLTCAVTGLVIAIASGSELFNFQARQWWLVLALIIGAQFLGHTMFNMTLSRVSPVIVSLVVFFEVPVSAIIAFIWLDQIPAAGIIPGIIGLLIGCGIFVSRAKVRPDND</sequence>
<feature type="transmembrane region" description="Helical" evidence="1">
    <location>
        <begin position="43"/>
        <end position="60"/>
    </location>
</feature>
<evidence type="ECO:0000259" key="2">
    <source>
        <dbReference type="Pfam" id="PF00892"/>
    </source>
</evidence>
<feature type="transmembrane region" description="Helical" evidence="1">
    <location>
        <begin position="99"/>
        <end position="117"/>
    </location>
</feature>
<dbReference type="InterPro" id="IPR037185">
    <property type="entry name" value="EmrE-like"/>
</dbReference>
<feature type="transmembrane region" description="Helical" evidence="1">
    <location>
        <begin position="271"/>
        <end position="289"/>
    </location>
</feature>
<keyword evidence="1" id="KW-1133">Transmembrane helix</keyword>
<feature type="domain" description="EamA" evidence="2">
    <location>
        <begin position="156"/>
        <end position="288"/>
    </location>
</feature>
<comment type="caution">
    <text evidence="3">The sequence shown here is derived from an EMBL/GenBank/DDBJ whole genome shotgun (WGS) entry which is preliminary data.</text>
</comment>
<feature type="transmembrane region" description="Helical" evidence="1">
    <location>
        <begin position="185"/>
        <end position="205"/>
    </location>
</feature>
<dbReference type="GO" id="GO:0016020">
    <property type="term" value="C:membrane"/>
    <property type="evidence" value="ECO:0007669"/>
    <property type="project" value="InterPro"/>
</dbReference>
<dbReference type="AlphaFoldDB" id="A0A094SRF0"/>